<sequence length="271" mass="31807">MSKETLIHNHKKLSIQLSSDGFSFCVYSNQQEQYEHVVSIPFSTKITTPTSILEEVKNIFENNVLLHETYEEVILIHHNELNTFVPQAFFSEEILNNYLQNTVKVFDNDYVSYDELDELEMNNVYIPFVNVNNYIFDSFGAFTYLHSSTVFLQNILKSNSVSNKEMFVNVHQNNFQLIVIENNQLLLSNHFNYQTKEDFVYYILFVAEQLKMDPNQFSLTLYGNIKEKDEAYQLLYNYIRNVSIYATLNSKLGKNVVSLPQAHYNLLQLHI</sequence>
<dbReference type="EMBL" id="CP014224">
    <property type="protein sequence ID" value="ANW96069.1"/>
    <property type="molecule type" value="Genomic_DNA"/>
</dbReference>
<reference evidence="1 2" key="1">
    <citation type="submission" date="2016-02" db="EMBL/GenBank/DDBJ databases">
        <authorList>
            <person name="Wen L."/>
            <person name="He K."/>
            <person name="Yang H."/>
        </authorList>
    </citation>
    <scope>NUCLEOTIDE SEQUENCE [LARGE SCALE GENOMIC DNA]</scope>
    <source>
        <strain evidence="1 2">CZ1127</strain>
    </source>
</reference>
<name>A0A1B1Y5P9_9FLAO</name>
<dbReference type="AlphaFoldDB" id="A0A1B1Y5P9"/>
<dbReference type="KEGG" id="wfu:AXE80_07165"/>
<dbReference type="Gene3D" id="3.30.420.260">
    <property type="match status" value="1"/>
</dbReference>
<dbReference type="STRING" id="1790137.AXE80_07165"/>
<evidence type="ECO:0008006" key="3">
    <source>
        <dbReference type="Google" id="ProtNLM"/>
    </source>
</evidence>
<dbReference type="CDD" id="cd24013">
    <property type="entry name" value="ASKHA_ATPase_BT3980-like"/>
    <property type="match status" value="1"/>
</dbReference>
<dbReference type="OrthoDB" id="658622at2"/>
<dbReference type="Gene3D" id="3.30.420.250">
    <property type="match status" value="1"/>
</dbReference>
<accession>A0A1B1Y5P9</accession>
<dbReference type="RefSeq" id="WP_068825820.1">
    <property type="nucleotide sequence ID" value="NZ_CP014224.1"/>
</dbReference>
<keyword evidence="2" id="KW-1185">Reference proteome</keyword>
<proteinExistence type="predicted"/>
<dbReference type="InterPro" id="IPR024213">
    <property type="entry name" value="DUF3822"/>
</dbReference>
<dbReference type="Proteomes" id="UP000092967">
    <property type="component" value="Chromosome"/>
</dbReference>
<evidence type="ECO:0000313" key="1">
    <source>
        <dbReference type="EMBL" id="ANW96069.1"/>
    </source>
</evidence>
<organism evidence="1 2">
    <name type="scientific">Wenyingzhuangia fucanilytica</name>
    <dbReference type="NCBI Taxonomy" id="1790137"/>
    <lineage>
        <taxon>Bacteria</taxon>
        <taxon>Pseudomonadati</taxon>
        <taxon>Bacteroidota</taxon>
        <taxon>Flavobacteriia</taxon>
        <taxon>Flavobacteriales</taxon>
        <taxon>Flavobacteriaceae</taxon>
        <taxon>Wenyingzhuangia</taxon>
    </lineage>
</organism>
<gene>
    <name evidence="1" type="ORF">AXE80_07165</name>
</gene>
<dbReference type="Pfam" id="PF12864">
    <property type="entry name" value="DUF3822"/>
    <property type="match status" value="1"/>
</dbReference>
<protein>
    <recommendedName>
        <fullName evidence="3">DUF3822 domain-containing protein</fullName>
    </recommendedName>
</protein>
<evidence type="ECO:0000313" key="2">
    <source>
        <dbReference type="Proteomes" id="UP000092967"/>
    </source>
</evidence>